<feature type="binding site" evidence="4">
    <location>
        <position position="193"/>
    </location>
    <ligand>
        <name>substrate</name>
    </ligand>
</feature>
<comment type="similarity">
    <text evidence="4">Belongs to the queuine tRNA-ribosyltransferase family.</text>
</comment>
<keyword evidence="4" id="KW-0671">Queuosine biosynthesis</keyword>
<feature type="binding site" evidence="4">
    <location>
        <begin position="90"/>
        <end position="94"/>
    </location>
    <ligand>
        <name>substrate</name>
    </ligand>
</feature>
<feature type="binding site" evidence="4">
    <location>
        <position position="308"/>
    </location>
    <ligand>
        <name>Zn(2+)</name>
        <dbReference type="ChEBI" id="CHEBI:29105"/>
    </ligand>
</feature>
<dbReference type="GO" id="GO:0016757">
    <property type="term" value="F:glycosyltransferase activity"/>
    <property type="evidence" value="ECO:0007669"/>
    <property type="project" value="UniProtKB-KW"/>
</dbReference>
<dbReference type="PANTHER" id="PTHR46499">
    <property type="entry name" value="QUEUINE TRNA-RIBOSYLTRANSFERASE"/>
    <property type="match status" value="1"/>
</dbReference>
<dbReference type="PANTHER" id="PTHR46499:SF1">
    <property type="entry name" value="QUEUINE TRNA-RIBOSYLTRANSFERASE"/>
    <property type="match status" value="1"/>
</dbReference>
<dbReference type="RefSeq" id="WP_338860639.1">
    <property type="nucleotide sequence ID" value="NZ_CP062171.1"/>
</dbReference>
<evidence type="ECO:0000256" key="2">
    <source>
        <dbReference type="ARBA" id="ARBA00022679"/>
    </source>
</evidence>
<feature type="region of interest" description="RNA binding" evidence="4">
    <location>
        <begin position="251"/>
        <end position="257"/>
    </location>
</feature>
<dbReference type="InterPro" id="IPR036511">
    <property type="entry name" value="TGT-like_sf"/>
</dbReference>
<feature type="binding site" evidence="4">
    <location>
        <position position="144"/>
    </location>
    <ligand>
        <name>substrate</name>
    </ligand>
</feature>
<dbReference type="SUPFAM" id="SSF51713">
    <property type="entry name" value="tRNA-guanine transglycosylase"/>
    <property type="match status" value="1"/>
</dbReference>
<evidence type="ECO:0000259" key="5">
    <source>
        <dbReference type="Pfam" id="PF01702"/>
    </source>
</evidence>
<comment type="subunit">
    <text evidence="4">Homodimer. Within each dimer, one monomer is responsible for RNA recognition and catalysis, while the other monomer binds to the replacement base PreQ1.</text>
</comment>
<evidence type="ECO:0000256" key="1">
    <source>
        <dbReference type="ARBA" id="ARBA00022676"/>
    </source>
</evidence>
<dbReference type="Proteomes" id="UP001493153">
    <property type="component" value="Chromosome"/>
</dbReference>
<dbReference type="Gene3D" id="3.20.20.105">
    <property type="entry name" value="Queuine tRNA-ribosyltransferase-like"/>
    <property type="match status" value="1"/>
</dbReference>
<evidence type="ECO:0000256" key="4">
    <source>
        <dbReference type="HAMAP-Rule" id="MF_00168"/>
    </source>
</evidence>
<feature type="binding site" evidence="4">
    <location>
        <position position="339"/>
    </location>
    <ligand>
        <name>Zn(2+)</name>
        <dbReference type="ChEBI" id="CHEBI:29105"/>
    </ligand>
</feature>
<feature type="active site" description="Nucleophile" evidence="4">
    <location>
        <position position="270"/>
    </location>
</feature>
<protein>
    <recommendedName>
        <fullName evidence="4">Queuine tRNA-ribosyltransferase</fullName>
        <ecNumber evidence="4">2.4.2.29</ecNumber>
    </recommendedName>
    <alternativeName>
        <fullName evidence="4">Guanine insertion enzyme</fullName>
    </alternativeName>
    <alternativeName>
        <fullName evidence="4">tRNA-guanine transglycosylase</fullName>
    </alternativeName>
</protein>
<evidence type="ECO:0000313" key="6">
    <source>
        <dbReference type="EMBL" id="WXK40154.1"/>
    </source>
</evidence>
<dbReference type="InterPro" id="IPR002616">
    <property type="entry name" value="tRNA_ribo_trans-like"/>
</dbReference>
<gene>
    <name evidence="4 6" type="primary">tgt</name>
    <name evidence="6" type="ORF">IHE29_13130</name>
</gene>
<feature type="region of interest" description="RNA binding; important for wobble base 34 recognition" evidence="4">
    <location>
        <begin position="275"/>
        <end position="279"/>
    </location>
</feature>
<feature type="binding site" evidence="4">
    <location>
        <position position="310"/>
    </location>
    <ligand>
        <name>Zn(2+)</name>
        <dbReference type="ChEBI" id="CHEBI:29105"/>
    </ligand>
</feature>
<organism evidence="6 7">
    <name type="scientific">Mycetohabitans rhizoxinica</name>
    <dbReference type="NCBI Taxonomy" id="412963"/>
    <lineage>
        <taxon>Bacteria</taxon>
        <taxon>Pseudomonadati</taxon>
        <taxon>Pseudomonadota</taxon>
        <taxon>Betaproteobacteria</taxon>
        <taxon>Burkholderiales</taxon>
        <taxon>Burkholderiaceae</taxon>
        <taxon>Mycetohabitans</taxon>
    </lineage>
</organism>
<dbReference type="NCBIfam" id="TIGR00449">
    <property type="entry name" value="tgt_general"/>
    <property type="match status" value="1"/>
</dbReference>
<name>A0ABZ2Q6B5_9BURK</name>
<dbReference type="InterPro" id="IPR004803">
    <property type="entry name" value="TGT"/>
</dbReference>
<sequence>MLKFDLLRTDGLARRGRLTLNHGTIDTPIFMPVGTYGTVKAMAPRELEDIRAQIILGNTFHLWLRPGLNTITAHGGLHRFMGWQRPILTDSGGFQVFSLGELRTITEDGVTFASPINGDRLFLSPEVSMQVQKVLNSDIVMQFDECTPYATDGVPTSHDAAARSMQMSLRWAKRSLDEFRRLANPNALFGIVQGGMYEALRDESLAGLSDLGFDGYAIGGLSVGEPKEDMLRVLQHIGPRLPLDKPHYLMGVGTPEDLVAGVAAGIDMFDCVMPTRNARNGWLFTRFGDLKIRNAMHRNDTRPLDESCVCHTCRHFSRAYLHHLHRVGEILGAQLNTIHNLHYYLNLMQEIRDAIEAGTFNAFVTRFHADRARGVE</sequence>
<dbReference type="NCBIfam" id="TIGR00430">
    <property type="entry name" value="Q_tRNA_tgt"/>
    <property type="match status" value="1"/>
</dbReference>
<evidence type="ECO:0000256" key="3">
    <source>
        <dbReference type="ARBA" id="ARBA00022694"/>
    </source>
</evidence>
<comment type="cofactor">
    <cofactor evidence="4">
        <name>Zn(2+)</name>
        <dbReference type="ChEBI" id="CHEBI:29105"/>
    </cofactor>
    <text evidence="4">Binds 1 zinc ion per subunit.</text>
</comment>
<keyword evidence="4" id="KW-0479">Metal-binding</keyword>
<evidence type="ECO:0000313" key="7">
    <source>
        <dbReference type="Proteomes" id="UP001493153"/>
    </source>
</evidence>
<comment type="catalytic activity">
    <reaction evidence="4">
        <text>7-aminomethyl-7-carbaguanine + guanosine(34) in tRNA = 7-aminomethyl-7-carbaguanosine(34) in tRNA + guanine</text>
        <dbReference type="Rhea" id="RHEA:24104"/>
        <dbReference type="Rhea" id="RHEA-COMP:10341"/>
        <dbReference type="Rhea" id="RHEA-COMP:10342"/>
        <dbReference type="ChEBI" id="CHEBI:16235"/>
        <dbReference type="ChEBI" id="CHEBI:58703"/>
        <dbReference type="ChEBI" id="CHEBI:74269"/>
        <dbReference type="ChEBI" id="CHEBI:82833"/>
        <dbReference type="EC" id="2.4.2.29"/>
    </reaction>
</comment>
<keyword evidence="4" id="KW-0862">Zinc</keyword>
<reference evidence="6 7" key="1">
    <citation type="submission" date="2020-09" db="EMBL/GenBank/DDBJ databases">
        <title>Genome sequences of Mycetohabitans spp.</title>
        <authorList>
            <person name="Carter M.E."/>
            <person name="Carpenter S.C.D."/>
            <person name="Bogdanove A.J."/>
        </authorList>
    </citation>
    <scope>NUCLEOTIDE SEQUENCE [LARGE SCALE GENOMIC DNA]</scope>
    <source>
        <strain evidence="6 7">B12</strain>
    </source>
</reference>
<comment type="pathway">
    <text evidence="4">tRNA modification; tRNA-queuosine biosynthesis.</text>
</comment>
<feature type="binding site" evidence="4">
    <location>
        <position position="220"/>
    </location>
    <ligand>
        <name>substrate</name>
    </ligand>
</feature>
<dbReference type="InterPro" id="IPR050076">
    <property type="entry name" value="ArchSynthase1/Queuine_TRR"/>
</dbReference>
<dbReference type="EC" id="2.4.2.29" evidence="4"/>
<keyword evidence="3 4" id="KW-0819">tRNA processing</keyword>
<accession>A0ABZ2Q6B5</accession>
<feature type="domain" description="tRNA-guanine(15) transglycosylase-like" evidence="5">
    <location>
        <begin position="11"/>
        <end position="371"/>
    </location>
</feature>
<feature type="active site" description="Proton acceptor" evidence="4">
    <location>
        <position position="90"/>
    </location>
</feature>
<comment type="function">
    <text evidence="4">Catalyzes the base-exchange of a guanine (G) residue with the queuine precursor 7-aminomethyl-7-deazaguanine (PreQ1) at position 34 (anticodon wobble position) in tRNAs with GU(N) anticodons (tRNA-Asp, -Asn, -His and -Tyr). Catalysis occurs through a double-displacement mechanism. The nucleophile active site attacks the C1' of nucleotide 34 to detach the guanine base from the RNA, forming a covalent enzyme-RNA intermediate. The proton acceptor active site deprotonates the incoming PreQ1, allowing a nucleophilic attack on the C1' of the ribose to form the product. After dissociation, two additional enzymatic reactions on the tRNA convert PreQ1 to queuine (Q), resulting in the hypermodified nucleoside queuosine (7-(((4,5-cis-dihydroxy-2-cyclopenten-1-yl)amino)methyl)-7-deazaguanosine).</text>
</comment>
<dbReference type="EMBL" id="CP062176">
    <property type="protein sequence ID" value="WXK40154.1"/>
    <property type="molecule type" value="Genomic_DNA"/>
</dbReference>
<dbReference type="HAMAP" id="MF_00168">
    <property type="entry name" value="Q_tRNA_Tgt"/>
    <property type="match status" value="1"/>
</dbReference>
<feature type="binding site" evidence="4">
    <location>
        <position position="313"/>
    </location>
    <ligand>
        <name>Zn(2+)</name>
        <dbReference type="ChEBI" id="CHEBI:29105"/>
    </ligand>
</feature>
<dbReference type="Pfam" id="PF01702">
    <property type="entry name" value="TGT"/>
    <property type="match status" value="1"/>
</dbReference>
<keyword evidence="7" id="KW-1185">Reference proteome</keyword>
<proteinExistence type="inferred from homology"/>
<keyword evidence="1 4" id="KW-0328">Glycosyltransferase</keyword>
<keyword evidence="2 4" id="KW-0808">Transferase</keyword>